<accession>A0A811UAA9</accession>
<gene>
    <name evidence="1" type="ORF">CCAP1982_LOCUS3056</name>
</gene>
<dbReference type="AlphaFoldDB" id="A0A811UAA9"/>
<proteinExistence type="predicted"/>
<evidence type="ECO:0000313" key="1">
    <source>
        <dbReference type="EMBL" id="CAD6994295.1"/>
    </source>
</evidence>
<protein>
    <submittedName>
        <fullName evidence="1">(Mediterranean fruit fly) hypothetical protein</fullName>
    </submittedName>
</protein>
<reference evidence="1" key="1">
    <citation type="submission" date="2020-11" db="EMBL/GenBank/DDBJ databases">
        <authorList>
            <person name="Whitehead M."/>
        </authorList>
    </citation>
    <scope>NUCLEOTIDE SEQUENCE</scope>
    <source>
        <strain evidence="1">EGII</strain>
    </source>
</reference>
<name>A0A811UAA9_CERCA</name>
<keyword evidence="2" id="KW-1185">Reference proteome</keyword>
<organism evidence="1 2">
    <name type="scientific">Ceratitis capitata</name>
    <name type="common">Mediterranean fruit fly</name>
    <name type="synonym">Tephritis capitata</name>
    <dbReference type="NCBI Taxonomy" id="7213"/>
    <lineage>
        <taxon>Eukaryota</taxon>
        <taxon>Metazoa</taxon>
        <taxon>Ecdysozoa</taxon>
        <taxon>Arthropoda</taxon>
        <taxon>Hexapoda</taxon>
        <taxon>Insecta</taxon>
        <taxon>Pterygota</taxon>
        <taxon>Neoptera</taxon>
        <taxon>Endopterygota</taxon>
        <taxon>Diptera</taxon>
        <taxon>Brachycera</taxon>
        <taxon>Muscomorpha</taxon>
        <taxon>Tephritoidea</taxon>
        <taxon>Tephritidae</taxon>
        <taxon>Ceratitis</taxon>
        <taxon>Ceratitis</taxon>
    </lineage>
</organism>
<dbReference type="EMBL" id="CAJHJT010000001">
    <property type="protein sequence ID" value="CAD6994295.1"/>
    <property type="molecule type" value="Genomic_DNA"/>
</dbReference>
<sequence length="168" mass="18670">MQQQLDRTSEERACNVMHAKYEKSPRNTPLHLLTRGKQIKSLDCDTDPLNLSTERSYVPSISHYGRSIAFTRTNSLTISLKATAATATDVTIEMGVHMWQETPPPGDGGGSHAALVHSIRLTPRRTTNPSRTYIRTHTAQRLSRRVDSANVSVTVRPLAARDSRPPQV</sequence>
<evidence type="ECO:0000313" key="2">
    <source>
        <dbReference type="Proteomes" id="UP000606786"/>
    </source>
</evidence>
<dbReference type="Proteomes" id="UP000606786">
    <property type="component" value="Unassembled WGS sequence"/>
</dbReference>
<comment type="caution">
    <text evidence="1">The sequence shown here is derived from an EMBL/GenBank/DDBJ whole genome shotgun (WGS) entry which is preliminary data.</text>
</comment>